<dbReference type="GO" id="GO:0051959">
    <property type="term" value="F:dynein light intermediate chain binding"/>
    <property type="evidence" value="ECO:0007669"/>
    <property type="project" value="InterPro"/>
</dbReference>
<dbReference type="GO" id="GO:0030286">
    <property type="term" value="C:dynein complex"/>
    <property type="evidence" value="ECO:0007669"/>
    <property type="project" value="InterPro"/>
</dbReference>
<accession>A6JGK1</accession>
<dbReference type="InterPro" id="IPR026983">
    <property type="entry name" value="DHC"/>
</dbReference>
<name>A6JGK1_RAT</name>
<protein>
    <submittedName>
        <fullName evidence="2">RCG20151</fullName>
    </submittedName>
</protein>
<organism evidence="2 3">
    <name type="scientific">Rattus norvegicus</name>
    <name type="common">Rat</name>
    <dbReference type="NCBI Taxonomy" id="10116"/>
    <lineage>
        <taxon>Eukaryota</taxon>
        <taxon>Metazoa</taxon>
        <taxon>Chordata</taxon>
        <taxon>Craniata</taxon>
        <taxon>Vertebrata</taxon>
        <taxon>Euteleostomi</taxon>
        <taxon>Mammalia</taxon>
        <taxon>Eutheria</taxon>
        <taxon>Euarchontoglires</taxon>
        <taxon>Glires</taxon>
        <taxon>Rodentia</taxon>
        <taxon>Myomorpha</taxon>
        <taxon>Muroidea</taxon>
        <taxon>Muridae</taxon>
        <taxon>Murinae</taxon>
        <taxon>Rattus</taxon>
    </lineage>
</organism>
<evidence type="ECO:0000313" key="2">
    <source>
        <dbReference type="EMBL" id="EDL94857.1"/>
    </source>
</evidence>
<evidence type="ECO:0000259" key="1">
    <source>
        <dbReference type="Pfam" id="PF12774"/>
    </source>
</evidence>
<dbReference type="PANTHER" id="PTHR22878">
    <property type="entry name" value="DYNEIN HEAVY CHAIN 6, AXONEMAL-LIKE-RELATED"/>
    <property type="match status" value="1"/>
</dbReference>
<dbReference type="Gene3D" id="1.10.8.710">
    <property type="match status" value="1"/>
</dbReference>
<dbReference type="InterPro" id="IPR035699">
    <property type="entry name" value="AAA_6"/>
</dbReference>
<dbReference type="GO" id="GO:0007018">
    <property type="term" value="P:microtubule-based movement"/>
    <property type="evidence" value="ECO:0007669"/>
    <property type="project" value="InterPro"/>
</dbReference>
<dbReference type="AlphaFoldDB" id="A6JGK1"/>
<feature type="domain" description="Dynein heavy chain hydrolytic ATP-binding dynein motor region" evidence="1">
    <location>
        <begin position="5"/>
        <end position="93"/>
    </location>
</feature>
<sequence>MRGADHLKSWEHYDFGMRTLKTVLIMTEKKKLEHKCTVGEHLSELEESLIIIEAIQEASMSKFLPEDVLPFERIIEDVFPGITVSKTQHLALEVMRPRKQYQVPWRWNLCGF</sequence>
<dbReference type="GO" id="GO:0005524">
    <property type="term" value="F:ATP binding"/>
    <property type="evidence" value="ECO:0007669"/>
    <property type="project" value="InterPro"/>
</dbReference>
<gene>
    <name evidence="2" type="ORF">rCG_20151</name>
</gene>
<feature type="non-terminal residue" evidence="2">
    <location>
        <position position="112"/>
    </location>
</feature>
<reference evidence="3" key="1">
    <citation type="submission" date="2005-09" db="EMBL/GenBank/DDBJ databases">
        <authorList>
            <person name="Mural R.J."/>
            <person name="Li P.W."/>
            <person name="Adams M.D."/>
            <person name="Amanatides P.G."/>
            <person name="Baden-Tillson H."/>
            <person name="Barnstead M."/>
            <person name="Chin S.H."/>
            <person name="Dew I."/>
            <person name="Evans C.A."/>
            <person name="Ferriera S."/>
            <person name="Flanigan M."/>
            <person name="Fosler C."/>
            <person name="Glodek A."/>
            <person name="Gu Z."/>
            <person name="Holt R.A."/>
            <person name="Jennings D."/>
            <person name="Kraft C.L."/>
            <person name="Lu F."/>
            <person name="Nguyen T."/>
            <person name="Nusskern D.R."/>
            <person name="Pfannkoch C.M."/>
            <person name="Sitter C."/>
            <person name="Sutton G.G."/>
            <person name="Venter J.C."/>
            <person name="Wang Z."/>
            <person name="Woodage T."/>
            <person name="Zheng X.H."/>
            <person name="Zhong F."/>
        </authorList>
    </citation>
    <scope>NUCLEOTIDE SEQUENCE [LARGE SCALE GENOMIC DNA]</scope>
    <source>
        <strain>BN</strain>
        <strain evidence="3">Sprague-Dawley</strain>
    </source>
</reference>
<evidence type="ECO:0000313" key="3">
    <source>
        <dbReference type="Proteomes" id="UP000234681"/>
    </source>
</evidence>
<dbReference type="InterPro" id="IPR043157">
    <property type="entry name" value="Dynein_AAA1S"/>
</dbReference>
<dbReference type="EMBL" id="CH473985">
    <property type="protein sequence ID" value="EDL94857.1"/>
    <property type="molecule type" value="Genomic_DNA"/>
</dbReference>
<dbReference type="PANTHER" id="PTHR22878:SF64">
    <property type="entry name" value="DYNEIN AXONEMAL HEAVY CHAIN 14"/>
    <property type="match status" value="1"/>
</dbReference>
<dbReference type="Proteomes" id="UP000234681">
    <property type="component" value="Chromosome 13"/>
</dbReference>
<dbReference type="GO" id="GO:0045505">
    <property type="term" value="F:dynein intermediate chain binding"/>
    <property type="evidence" value="ECO:0007669"/>
    <property type="project" value="InterPro"/>
</dbReference>
<proteinExistence type="predicted"/>
<dbReference type="Pfam" id="PF12774">
    <property type="entry name" value="AAA_6"/>
    <property type="match status" value="1"/>
</dbReference>